<keyword evidence="2" id="KW-0378">Hydrolase</keyword>
<protein>
    <submittedName>
        <fullName evidence="4">8-oxo-dGTP diphosphatase</fullName>
    </submittedName>
</protein>
<evidence type="ECO:0000256" key="2">
    <source>
        <dbReference type="ARBA" id="ARBA00022801"/>
    </source>
</evidence>
<dbReference type="GO" id="GO:0016787">
    <property type="term" value="F:hydrolase activity"/>
    <property type="evidence" value="ECO:0007669"/>
    <property type="project" value="UniProtKB-KW"/>
</dbReference>
<dbReference type="InterPro" id="IPR020084">
    <property type="entry name" value="NUDIX_hydrolase_CS"/>
</dbReference>
<dbReference type="InterPro" id="IPR015797">
    <property type="entry name" value="NUDIX_hydrolase-like_dom_sf"/>
</dbReference>
<gene>
    <name evidence="4" type="ORF">CLV75_3715</name>
</gene>
<organism evidence="4 5">
    <name type="scientific">Ruegeria conchae</name>
    <dbReference type="NCBI Taxonomy" id="981384"/>
    <lineage>
        <taxon>Bacteria</taxon>
        <taxon>Pseudomonadati</taxon>
        <taxon>Pseudomonadota</taxon>
        <taxon>Alphaproteobacteria</taxon>
        <taxon>Rhodobacterales</taxon>
        <taxon>Roseobacteraceae</taxon>
        <taxon>Ruegeria</taxon>
    </lineage>
</organism>
<dbReference type="EMBL" id="RCCT01000006">
    <property type="protein sequence ID" value="RLK00719.1"/>
    <property type="molecule type" value="Genomic_DNA"/>
</dbReference>
<dbReference type="RefSeq" id="WP_010441151.1">
    <property type="nucleotide sequence ID" value="NZ_AEYW01000007.1"/>
</dbReference>
<dbReference type="Pfam" id="PF00293">
    <property type="entry name" value="NUDIX"/>
    <property type="match status" value="1"/>
</dbReference>
<evidence type="ECO:0000313" key="5">
    <source>
        <dbReference type="Proteomes" id="UP000271700"/>
    </source>
</evidence>
<dbReference type="AlphaFoldDB" id="A0A497YX99"/>
<proteinExistence type="predicted"/>
<accession>A0A497YX99</accession>
<dbReference type="Proteomes" id="UP000271700">
    <property type="component" value="Unassembled WGS sequence"/>
</dbReference>
<dbReference type="SUPFAM" id="SSF55811">
    <property type="entry name" value="Nudix"/>
    <property type="match status" value="1"/>
</dbReference>
<dbReference type="PROSITE" id="PS51462">
    <property type="entry name" value="NUDIX"/>
    <property type="match status" value="1"/>
</dbReference>
<dbReference type="OrthoDB" id="289720at2"/>
<evidence type="ECO:0000259" key="3">
    <source>
        <dbReference type="PROSITE" id="PS51462"/>
    </source>
</evidence>
<evidence type="ECO:0000256" key="1">
    <source>
        <dbReference type="ARBA" id="ARBA00001946"/>
    </source>
</evidence>
<evidence type="ECO:0000313" key="4">
    <source>
        <dbReference type="EMBL" id="RLK00719.1"/>
    </source>
</evidence>
<reference evidence="4 5" key="1">
    <citation type="submission" date="2018-10" db="EMBL/GenBank/DDBJ databases">
        <title>Genomic Encyclopedia of Archaeal and Bacterial Type Strains, Phase II (KMG-II): from individual species to whole genera.</title>
        <authorList>
            <person name="Goeker M."/>
        </authorList>
    </citation>
    <scope>NUCLEOTIDE SEQUENCE [LARGE SCALE GENOMIC DNA]</scope>
    <source>
        <strain evidence="4 5">DSM 29317</strain>
    </source>
</reference>
<dbReference type="PROSITE" id="PS00893">
    <property type="entry name" value="NUDIX_BOX"/>
    <property type="match status" value="1"/>
</dbReference>
<dbReference type="CDD" id="cd04682">
    <property type="entry name" value="NUDIX_Hydrolase"/>
    <property type="match status" value="1"/>
</dbReference>
<sequence>MDFTGAKTALFLGDELLVILRDQKDDIPFPGHFDFPGGGREEGESPIECALRETVEEVGLNLSETDIVWSRQYDQNWFFVARRPAQDVHLVQLGDEGQGWCLMHPQDYLADPLAIPYFVVRLKDYLTELG</sequence>
<dbReference type="STRING" id="981384.GCA_000192475_02666"/>
<dbReference type="InterPro" id="IPR000086">
    <property type="entry name" value="NUDIX_hydrolase_dom"/>
</dbReference>
<dbReference type="Gene3D" id="3.90.79.10">
    <property type="entry name" value="Nucleoside Triphosphate Pyrophosphohydrolase"/>
    <property type="match status" value="1"/>
</dbReference>
<comment type="caution">
    <text evidence="4">The sequence shown here is derived from an EMBL/GenBank/DDBJ whole genome shotgun (WGS) entry which is preliminary data.</text>
</comment>
<name>A0A497YX99_9RHOB</name>
<comment type="cofactor">
    <cofactor evidence="1">
        <name>Mg(2+)</name>
        <dbReference type="ChEBI" id="CHEBI:18420"/>
    </cofactor>
</comment>
<keyword evidence="5" id="KW-1185">Reference proteome</keyword>
<feature type="domain" description="Nudix hydrolase" evidence="3">
    <location>
        <begin position="1"/>
        <end position="126"/>
    </location>
</feature>